<dbReference type="Gene3D" id="3.40.50.12780">
    <property type="entry name" value="N-terminal domain of ligase-like"/>
    <property type="match status" value="3"/>
</dbReference>
<gene>
    <name evidence="5" type="primary">DIP2A</name>
</gene>
<dbReference type="FunFam" id="3.30.300.30:FF:000001">
    <property type="entry name" value="DIP2 disco-interacting protein 2 homolog C"/>
    <property type="match status" value="1"/>
</dbReference>
<feature type="region of interest" description="Disordered" evidence="2">
    <location>
        <begin position="106"/>
        <end position="129"/>
    </location>
</feature>
<dbReference type="FunFam" id="3.30.300.30:FF:000003">
    <property type="entry name" value="DIP2 disco-interacting protein 2 homolog A"/>
    <property type="match status" value="1"/>
</dbReference>
<dbReference type="CDD" id="cd05905">
    <property type="entry name" value="Dip2"/>
    <property type="match status" value="1"/>
</dbReference>
<dbReference type="Proteomes" id="UP000265040">
    <property type="component" value="Chromosome 2"/>
</dbReference>
<dbReference type="SMART" id="SM01137">
    <property type="entry name" value="DMAP_binding"/>
    <property type="match status" value="1"/>
</dbReference>
<dbReference type="InterPro" id="IPR042099">
    <property type="entry name" value="ANL_N_sf"/>
</dbReference>
<dbReference type="InterPro" id="IPR000873">
    <property type="entry name" value="AMP-dep_synth/lig_dom"/>
</dbReference>
<feature type="compositionally biased region" description="Low complexity" evidence="2">
    <location>
        <begin position="255"/>
        <end position="266"/>
    </location>
</feature>
<dbReference type="SUPFAM" id="SSF56801">
    <property type="entry name" value="Acetyl-CoA synthetase-like"/>
    <property type="match status" value="2"/>
</dbReference>
<dbReference type="Pfam" id="PF06464">
    <property type="entry name" value="DMAP_binding"/>
    <property type="match status" value="1"/>
</dbReference>
<protein>
    <recommendedName>
        <fullName evidence="4">DMAP1-binding domain-containing protein</fullName>
    </recommendedName>
</protein>
<accession>A0A7N6BE59</accession>
<reference evidence="5" key="3">
    <citation type="submission" date="2025-09" db="UniProtKB">
        <authorList>
            <consortium name="Ensembl"/>
        </authorList>
    </citation>
    <scope>IDENTIFICATION</scope>
</reference>
<dbReference type="PANTHER" id="PTHR22754">
    <property type="entry name" value="DISCO-INTERACTING PROTEIN 2 DIP2 -RELATED"/>
    <property type="match status" value="1"/>
</dbReference>
<evidence type="ECO:0000256" key="3">
    <source>
        <dbReference type="SAM" id="SignalP"/>
    </source>
</evidence>
<dbReference type="InterPro" id="IPR025110">
    <property type="entry name" value="AMP-bd_C"/>
</dbReference>
<feature type="signal peptide" evidence="3">
    <location>
        <begin position="1"/>
        <end position="28"/>
    </location>
</feature>
<dbReference type="Pfam" id="PF00501">
    <property type="entry name" value="AMP-binding"/>
    <property type="match status" value="2"/>
</dbReference>
<comment type="similarity">
    <text evidence="1">Belongs to the DIP2 family.</text>
</comment>
<dbReference type="Gene3D" id="3.30.300.30">
    <property type="match status" value="2"/>
</dbReference>
<dbReference type="Ensembl" id="ENSATET00000051022.2">
    <property type="protein sequence ID" value="ENSATEP00000061591.1"/>
    <property type="gene ID" value="ENSATEG00000020694.3"/>
</dbReference>
<evidence type="ECO:0000256" key="1">
    <source>
        <dbReference type="ARBA" id="ARBA00007735"/>
    </source>
</evidence>
<organism evidence="5 6">
    <name type="scientific">Anabas testudineus</name>
    <name type="common">Climbing perch</name>
    <name type="synonym">Anthias testudineus</name>
    <dbReference type="NCBI Taxonomy" id="64144"/>
    <lineage>
        <taxon>Eukaryota</taxon>
        <taxon>Metazoa</taxon>
        <taxon>Chordata</taxon>
        <taxon>Craniata</taxon>
        <taxon>Vertebrata</taxon>
        <taxon>Euteleostomi</taxon>
        <taxon>Actinopterygii</taxon>
        <taxon>Neopterygii</taxon>
        <taxon>Teleostei</taxon>
        <taxon>Neoteleostei</taxon>
        <taxon>Acanthomorphata</taxon>
        <taxon>Anabantaria</taxon>
        <taxon>Anabantiformes</taxon>
        <taxon>Anabantoidei</taxon>
        <taxon>Anabantidae</taxon>
        <taxon>Anabas</taxon>
    </lineage>
</organism>
<proteinExistence type="inferred from homology"/>
<feature type="domain" description="DMAP1-binding" evidence="4">
    <location>
        <begin position="56"/>
        <end position="209"/>
    </location>
</feature>
<dbReference type="Pfam" id="PF23024">
    <property type="entry name" value="AMP-dom_DIP2-like"/>
    <property type="match status" value="1"/>
</dbReference>
<dbReference type="PANTHER" id="PTHR22754:SF33">
    <property type="entry name" value="DISCO-INTERACTING PROTEIN 2 HOMOLOG C"/>
    <property type="match status" value="1"/>
</dbReference>
<evidence type="ECO:0000313" key="6">
    <source>
        <dbReference type="Proteomes" id="UP000265040"/>
    </source>
</evidence>
<feature type="chain" id="PRO_5031509787" description="DMAP1-binding domain-containing protein" evidence="3">
    <location>
        <begin position="29"/>
        <end position="1556"/>
    </location>
</feature>
<feature type="region of interest" description="Disordered" evidence="2">
    <location>
        <begin position="202"/>
        <end position="311"/>
    </location>
</feature>
<feature type="region of interest" description="Disordered" evidence="2">
    <location>
        <begin position="157"/>
        <end position="177"/>
    </location>
</feature>
<keyword evidence="6" id="KW-1185">Reference proteome</keyword>
<dbReference type="InterPro" id="IPR045851">
    <property type="entry name" value="AMP-bd_C_sf"/>
</dbReference>
<evidence type="ECO:0000259" key="4">
    <source>
        <dbReference type="PROSITE" id="PS51912"/>
    </source>
</evidence>
<reference evidence="5" key="1">
    <citation type="submission" date="2021-04" db="EMBL/GenBank/DDBJ databases">
        <authorList>
            <consortium name="Wellcome Sanger Institute Data Sharing"/>
        </authorList>
    </citation>
    <scope>NUCLEOTIDE SEQUENCE [LARGE SCALE GENOMIC DNA]</scope>
</reference>
<name>A0A7N6BE59_ANATE</name>
<feature type="compositionally biased region" description="Polar residues" evidence="2">
    <location>
        <begin position="209"/>
        <end position="225"/>
    </location>
</feature>
<evidence type="ECO:0000313" key="5">
    <source>
        <dbReference type="Ensembl" id="ENSATEP00000061591.1"/>
    </source>
</evidence>
<evidence type="ECO:0000256" key="2">
    <source>
        <dbReference type="SAM" id="MobiDB-lite"/>
    </source>
</evidence>
<sequence>MQAHFGKVGTGTCLLLCCIISFFSETSGCSDSCLRTVSVFRSVPPEGLKIAALFLEYRDFTGFVLPSLALLLSMYLYLFTGDITQKGYEKKRSKLIRAYVPHAGGNLATSDSPPHPPHRPQLKYSHSATRASIRDHDKYSCDDTVLWPMSHRAPLGPPAAARFHRRRTSGTRDERYRSDVHTEAVQAVLARHVERKVAVPMPSKRRSLVVQTSMDAYTPPDSSSGSDEEAGPGDDMSGMEHWMSRPSQLGPVHLGSTSSSSSSTQSGGSGNAGRLADSLAHAQNHSAPPDVTGYSSDSSHSHTERHHMANMGTIARNTQKYGNAERMETGDGVPVSSRVSAKIQQLVNTLKQPRRPPLREFFVDDFDELLEVQQPDPNQPRPEGAEMIPVRGEALGVVTNWPPSLEAALQRWGTISPKAPCLTSLDTAGKPLYVLTYGKLWSRSIKLAYNILHKLGSKQEPMVRPGDRVALVFPNNDPVAFMVAFYGCLLADVVPVPIEVPLSRKDAGSQQIGFLLGSCGVTVALTSDACHKGLPKSATGEIPQFKGWPKLLWFVTESKHLSKPPRDWFPHIKDANNDTAYIEYKTCKDGSVLGVTVTRIALLTHCQALTQSCSYTEAETIVNVLDFKKDVGLWHGILTTKGLRAEVICPCASSPEALTVAIRRPVEDSSQPPGRGVLSMQGLTYGVVRVDTEERLSVLTVQDVGTVTPGGLVCVVKPEGVPQLCQTDEIGELCVCSVATGTSYYGLTGMTKNTFEVYPVSSSGGLISEYAFVRTGLLGFIGPGGLVFITGKMDGLIMVSGRRHNADDIVATALAVEPMKFVYRGRIAVFSVTVLRDERIVVVAEQRPDSTEEDSFQWMSRVLQAIDSIHGVGVFCLALVPANTLPKTPLGGIHLSEIKQLYLEGGLHPCNVLMCPHTCVTNLPKPRQKQPEIGPASVMVGNLVSGKRIAQASGRDLGQTDDNDQVKHFLFLSEVLQWRAQTTPDHVLYTLLSSRGAVSSSLTCLQLHKRAERVAALLMERGGLQEGDHVALVYPPGIDLIAAFYGCLYAGCVPITVRPPHPQNISTTLPTVKMIVEVSHSACVMTTAVICKLLRSKEAMATVDIRNWPPVLDTDDLPKKKPPALYKPTNPDGLAYLDFSVSTTGMLAGVQMSHNAVGAFCRSVKLQCELYPSREVAICLDPYCGLGFVLWCLCSVYSGHQSILIPPVELESNPALWLLAVSQMRVRDTFCSYSVMELCTKGLGLQTEALKARGLDLSRVRACVVVAEERPRMSLTHSFSKLFKDLGLHPRSVSTAFGCRVNLAICLQGTSGPDPTTVYVDMRALRHDRVRLVERGSPHSLPLMESGKILPGVRIIIANPETKGPLGDSHLGEIWVHSAHNGSGYYSGYGEEVLQSDHFNSRLSFGDTQTVWARTGYLGFLRRTELTDANGERHDALFVVGALEEAMELRGMRYHPIDIETSVIRAHKSIMECAVFPWTNLLVVVVELEGSEQEALDLVPMVTKAVLEEHYLIVGVVVVTDIGVIPINSRGEKQRMHLRDGFLQDQLDPIYVAYNM</sequence>
<dbReference type="PROSITE" id="PS51912">
    <property type="entry name" value="DMAP1_BIND"/>
    <property type="match status" value="1"/>
</dbReference>
<keyword evidence="3" id="KW-0732">Signal</keyword>
<dbReference type="InterPro" id="IPR037337">
    <property type="entry name" value="Dip2-like_dom"/>
</dbReference>
<dbReference type="GeneTree" id="ENSGT00950000182997"/>
<dbReference type="InterPro" id="IPR010506">
    <property type="entry name" value="DMAP1-bd"/>
</dbReference>
<reference evidence="5" key="2">
    <citation type="submission" date="2025-08" db="UniProtKB">
        <authorList>
            <consortium name="Ensembl"/>
        </authorList>
    </citation>
    <scope>IDENTIFICATION</scope>
</reference>